<organism evidence="2">
    <name type="scientific">Dichomitus squalens</name>
    <dbReference type="NCBI Taxonomy" id="114155"/>
    <lineage>
        <taxon>Eukaryota</taxon>
        <taxon>Fungi</taxon>
        <taxon>Dikarya</taxon>
        <taxon>Basidiomycota</taxon>
        <taxon>Agaricomycotina</taxon>
        <taxon>Agaricomycetes</taxon>
        <taxon>Polyporales</taxon>
        <taxon>Polyporaceae</taxon>
        <taxon>Dichomitus</taxon>
    </lineage>
</organism>
<dbReference type="EMBL" id="ML143394">
    <property type="protein sequence ID" value="TBU32498.1"/>
    <property type="molecule type" value="Genomic_DNA"/>
</dbReference>
<proteinExistence type="predicted"/>
<protein>
    <submittedName>
        <fullName evidence="2">Uncharacterized protein</fullName>
    </submittedName>
</protein>
<feature type="compositionally biased region" description="Polar residues" evidence="1">
    <location>
        <begin position="171"/>
        <end position="180"/>
    </location>
</feature>
<name>A0A4Q9MYJ2_9APHY</name>
<evidence type="ECO:0000313" key="2">
    <source>
        <dbReference type="EMBL" id="TBU32498.1"/>
    </source>
</evidence>
<accession>A0A4Q9MYJ2</accession>
<evidence type="ECO:0000256" key="1">
    <source>
        <dbReference type="SAM" id="MobiDB-lite"/>
    </source>
</evidence>
<feature type="region of interest" description="Disordered" evidence="1">
    <location>
        <begin position="78"/>
        <end position="97"/>
    </location>
</feature>
<dbReference type="AlphaFoldDB" id="A0A4Q9MYJ2"/>
<sequence length="180" mass="19831">MVRLRGSSGISHLRALLHLDCDKRKRTHSKLAEFFMIPAPLAAYVDASPLNGVRVTIEAKAKFRVWTSLSALEKLGHASASNCDQTPSHAEEARGPGMREVRRRIAAHRIHVQTFPASSSGPRTAGNVWKRSDEGGEEDEGWPPEQNCSEDVPQSEDARRPRQRSAIGDNVTPSASSWQV</sequence>
<feature type="compositionally biased region" description="Polar residues" evidence="1">
    <location>
        <begin position="79"/>
        <end position="88"/>
    </location>
</feature>
<dbReference type="Proteomes" id="UP000292957">
    <property type="component" value="Unassembled WGS sequence"/>
</dbReference>
<gene>
    <name evidence="2" type="ORF">BD311DRAFT_794726</name>
</gene>
<feature type="region of interest" description="Disordered" evidence="1">
    <location>
        <begin position="111"/>
        <end position="180"/>
    </location>
</feature>
<reference evidence="2" key="1">
    <citation type="submission" date="2019-01" db="EMBL/GenBank/DDBJ databases">
        <title>Draft genome sequences of three monokaryotic isolates of the white-rot basidiomycete fungus Dichomitus squalens.</title>
        <authorList>
            <consortium name="DOE Joint Genome Institute"/>
            <person name="Lopez S.C."/>
            <person name="Andreopoulos B."/>
            <person name="Pangilinan J."/>
            <person name="Lipzen A."/>
            <person name="Riley R."/>
            <person name="Ahrendt S."/>
            <person name="Ng V."/>
            <person name="Barry K."/>
            <person name="Daum C."/>
            <person name="Grigoriev I.V."/>
            <person name="Hilden K.S."/>
            <person name="Makela M.R."/>
            <person name="de Vries R.P."/>
        </authorList>
    </citation>
    <scope>NUCLEOTIDE SEQUENCE [LARGE SCALE GENOMIC DNA]</scope>
    <source>
        <strain evidence="2">OM18370.1</strain>
    </source>
</reference>